<protein>
    <submittedName>
        <fullName evidence="2">CMP deaminase</fullName>
    </submittedName>
</protein>
<sequence length="269" mass="30542">MSKKYSRSDFMKLAIEEHLKSEQFPRVGVVVVVKEGDLLATGYRGETSNVHAERVALRKLHPDQVQGSTVYTTLEPCVALHDEQEIESCADLLINSGVKEVVIGVLDPNATIYSQGFRKLLENNISVSFFNRRLRQAVEEETFEFGNISKIVGCGKRRIPVIHSGIELQVQFSEQDNRTINIRWNTLQPKSGCVDLLSDNGAVRVASGARTFSDITDPMVFRFESHYARMRKGMIAIIKPSTSTFYVLIQLIDLFENDILFKWEVRNDR</sequence>
<proteinExistence type="predicted"/>
<dbReference type="Proteomes" id="UP000546536">
    <property type="component" value="Unassembled WGS sequence"/>
</dbReference>
<dbReference type="PANTHER" id="PTHR11079">
    <property type="entry name" value="CYTOSINE DEAMINASE FAMILY MEMBER"/>
    <property type="match status" value="1"/>
</dbReference>
<evidence type="ECO:0000313" key="2">
    <source>
        <dbReference type="EMBL" id="NNH88251.1"/>
    </source>
</evidence>
<feature type="domain" description="CMP/dCMP-type deaminase" evidence="1">
    <location>
        <begin position="5"/>
        <end position="120"/>
    </location>
</feature>
<dbReference type="EMBL" id="JABERG010000016">
    <property type="protein sequence ID" value="NNH88251.1"/>
    <property type="molecule type" value="Genomic_DNA"/>
</dbReference>
<dbReference type="SUPFAM" id="SSF53927">
    <property type="entry name" value="Cytidine deaminase-like"/>
    <property type="match status" value="1"/>
</dbReference>
<dbReference type="Gene3D" id="3.40.140.10">
    <property type="entry name" value="Cytidine Deaminase, domain 2"/>
    <property type="match status" value="1"/>
</dbReference>
<dbReference type="Pfam" id="PF00383">
    <property type="entry name" value="dCMP_cyt_deam_1"/>
    <property type="match status" value="1"/>
</dbReference>
<comment type="caution">
    <text evidence="2">The sequence shown here is derived from an EMBL/GenBank/DDBJ whole genome shotgun (WGS) entry which is preliminary data.</text>
</comment>
<reference evidence="2 3" key="1">
    <citation type="submission" date="2020-04" db="EMBL/GenBank/DDBJ databases">
        <title>Acinetobacter Taxon 24.</title>
        <authorList>
            <person name="Nemec A."/>
            <person name="Radolfova-Krizova L."/>
            <person name="Higgins P.G."/>
            <person name="Spanelova P."/>
        </authorList>
    </citation>
    <scope>NUCLEOTIDE SEQUENCE [LARGE SCALE GENOMIC DNA]</scope>
    <source>
        <strain evidence="2 3">ANC 4279</strain>
    </source>
</reference>
<dbReference type="InterPro" id="IPR016193">
    <property type="entry name" value="Cytidine_deaminase-like"/>
</dbReference>
<dbReference type="RefSeq" id="WP_171544738.1">
    <property type="nucleotide sequence ID" value="NZ_JABERG010000016.1"/>
</dbReference>
<dbReference type="InterPro" id="IPR002125">
    <property type="entry name" value="CMP_dCMP_dom"/>
</dbReference>
<name>A0ABX1V6J0_9GAMM</name>
<dbReference type="PROSITE" id="PS51747">
    <property type="entry name" value="CYT_DCMP_DEAMINASES_2"/>
    <property type="match status" value="1"/>
</dbReference>
<dbReference type="PANTHER" id="PTHR11079:SF162">
    <property type="entry name" value="RIBOFLAVIN BIOSYNTHESIS PROTEIN PYRD, CHLOROPLASTIC"/>
    <property type="match status" value="1"/>
</dbReference>
<evidence type="ECO:0000259" key="1">
    <source>
        <dbReference type="PROSITE" id="PS51747"/>
    </source>
</evidence>
<evidence type="ECO:0000313" key="3">
    <source>
        <dbReference type="Proteomes" id="UP000546536"/>
    </source>
</evidence>
<accession>A0ABX1V6J0</accession>
<organism evidence="2 3">
    <name type="scientific">Acinetobacter terrae</name>
    <dbReference type="NCBI Taxonomy" id="2731247"/>
    <lineage>
        <taxon>Bacteria</taxon>
        <taxon>Pseudomonadati</taxon>
        <taxon>Pseudomonadota</taxon>
        <taxon>Gammaproteobacteria</taxon>
        <taxon>Moraxellales</taxon>
        <taxon>Moraxellaceae</taxon>
        <taxon>Acinetobacter</taxon>
        <taxon>Acinetobacter Taxon 24</taxon>
    </lineage>
</organism>
<gene>
    <name evidence="2" type="ORF">HLH13_11160</name>
</gene>
<keyword evidence="3" id="KW-1185">Reference proteome</keyword>